<protein>
    <recommendedName>
        <fullName evidence="4">Rhomboid-like protein</fullName>
    </recommendedName>
</protein>
<evidence type="ECO:0000313" key="3">
    <source>
        <dbReference type="Proteomes" id="UP000001357"/>
    </source>
</evidence>
<organism evidence="2 3">
    <name type="scientific">Monosiga brevicollis</name>
    <name type="common">Choanoflagellate</name>
    <dbReference type="NCBI Taxonomy" id="81824"/>
    <lineage>
        <taxon>Eukaryota</taxon>
        <taxon>Choanoflagellata</taxon>
        <taxon>Craspedida</taxon>
        <taxon>Salpingoecidae</taxon>
        <taxon>Monosiga</taxon>
    </lineage>
</organism>
<dbReference type="AlphaFoldDB" id="A9V4A2"/>
<keyword evidence="1" id="KW-1133">Transmembrane helix</keyword>
<feature type="transmembrane region" description="Helical" evidence="1">
    <location>
        <begin position="13"/>
        <end position="36"/>
    </location>
</feature>
<keyword evidence="3" id="KW-1185">Reference proteome</keyword>
<evidence type="ECO:0000256" key="1">
    <source>
        <dbReference type="SAM" id="Phobius"/>
    </source>
</evidence>
<feature type="non-terminal residue" evidence="2">
    <location>
        <position position="1"/>
    </location>
</feature>
<dbReference type="PANTHER" id="PTHR45965">
    <property type="entry name" value="INACTIVE RHOMBOID PROTEIN"/>
    <property type="match status" value="1"/>
</dbReference>
<sequence>CLLLGLLPYVDQFAHFGGLIFGTLSSIALLPFVTLSQAGQRWQHVRRIVAASACIGLLTTIFILLYTESYPDCDFCHYIDCVEFVPGICNLDVRLDPNISAVIT</sequence>
<dbReference type="EMBL" id="CH991558">
    <property type="protein sequence ID" value="EDQ87672.1"/>
    <property type="molecule type" value="Genomic_DNA"/>
</dbReference>
<evidence type="ECO:0008006" key="4">
    <source>
        <dbReference type="Google" id="ProtNLM"/>
    </source>
</evidence>
<dbReference type="KEGG" id="mbr:MONBRDRAFT_33232"/>
<evidence type="ECO:0000313" key="2">
    <source>
        <dbReference type="EMBL" id="EDQ87672.1"/>
    </source>
</evidence>
<accession>A9V4A2</accession>
<proteinExistence type="predicted"/>
<dbReference type="GeneID" id="5892892"/>
<keyword evidence="1" id="KW-0812">Transmembrane</keyword>
<reference evidence="2 3" key="1">
    <citation type="journal article" date="2008" name="Nature">
        <title>The genome of the choanoflagellate Monosiga brevicollis and the origin of metazoans.</title>
        <authorList>
            <consortium name="JGI Sequencing"/>
            <person name="King N."/>
            <person name="Westbrook M.J."/>
            <person name="Young S.L."/>
            <person name="Kuo A."/>
            <person name="Abedin M."/>
            <person name="Chapman J."/>
            <person name="Fairclough S."/>
            <person name="Hellsten U."/>
            <person name="Isogai Y."/>
            <person name="Letunic I."/>
            <person name="Marr M."/>
            <person name="Pincus D."/>
            <person name="Putnam N."/>
            <person name="Rokas A."/>
            <person name="Wright K.J."/>
            <person name="Zuzow R."/>
            <person name="Dirks W."/>
            <person name="Good M."/>
            <person name="Goodstein D."/>
            <person name="Lemons D."/>
            <person name="Li W."/>
            <person name="Lyons J.B."/>
            <person name="Morris A."/>
            <person name="Nichols S."/>
            <person name="Richter D.J."/>
            <person name="Salamov A."/>
            <person name="Bork P."/>
            <person name="Lim W.A."/>
            <person name="Manning G."/>
            <person name="Miller W.T."/>
            <person name="McGinnis W."/>
            <person name="Shapiro H."/>
            <person name="Tjian R."/>
            <person name="Grigoriev I.V."/>
            <person name="Rokhsar D."/>
        </authorList>
    </citation>
    <scope>NUCLEOTIDE SEQUENCE [LARGE SCALE GENOMIC DNA]</scope>
    <source>
        <strain evidence="3">MX1 / ATCC 50154</strain>
    </source>
</reference>
<dbReference type="Proteomes" id="UP000001357">
    <property type="component" value="Unassembled WGS sequence"/>
</dbReference>
<dbReference type="RefSeq" id="XP_001747592.1">
    <property type="nucleotide sequence ID" value="XM_001747540.1"/>
</dbReference>
<feature type="transmembrane region" description="Helical" evidence="1">
    <location>
        <begin position="48"/>
        <end position="66"/>
    </location>
</feature>
<dbReference type="PANTHER" id="PTHR45965:SF3">
    <property type="entry name" value="INACTIVE RHOMBOID PROTEIN 1"/>
    <property type="match status" value="1"/>
</dbReference>
<dbReference type="InterPro" id="IPR051512">
    <property type="entry name" value="Inactive_Rhomboid"/>
</dbReference>
<gene>
    <name evidence="2" type="ORF">MONBRDRAFT_33232</name>
</gene>
<dbReference type="InParanoid" id="A9V4A2"/>
<keyword evidence="1" id="KW-0472">Membrane</keyword>
<name>A9V4A2_MONBE</name>